<evidence type="ECO:0000259" key="4">
    <source>
        <dbReference type="PROSITE" id="PS51194"/>
    </source>
</evidence>
<protein>
    <recommendedName>
        <fullName evidence="3">DNA 3'-5' helicase</fullName>
        <ecNumber evidence="3">5.6.2.4</ecNumber>
    </recommendedName>
</protein>
<feature type="domain" description="Helicase C-terminal" evidence="4">
    <location>
        <begin position="230"/>
        <end position="391"/>
    </location>
</feature>
<sequence length="442" mass="50202">MDISMREQLENTKQKYRLKTPPFNEKHEEFTNYLLNGNDVLGVFAADFGIPWCYIVPGLVSQKPFPFTTVIISPSPAALIDHSATVSSMGLPSFNISSSNPQLSSYTLEAFYTTVNVPKYLFVSTEKLATKKWKSAIFKSSQEIHLVVVLDAHCVSPGSENHKEEFREIGEIRNLTKAPFCAIAEVCDKKVQIDIEKYLSFETGYKIVRNTPPRSSVYLHFEEGKLRLEKFDWLVYYIANSTSSQPKVLVFTNTVNECYRIFQHLNTSLRKLNVRGRKVEMFHTFTGQQTKSFIIANFNQKVTPLRCLVATSTLGSDAHLLNVGLIIHWGFPNSVSQYWQVLGHCERKENIRGFAIMYTTPSQLVDVQLQRDVCHRKAILALLQLNNEDVHAFANRQSCEARNCSKCQCDLCKCCSFCRKLCICPGQVQLLTILGDNSAYDV</sequence>
<evidence type="ECO:0000313" key="6">
    <source>
        <dbReference type="Proteomes" id="UP000014500"/>
    </source>
</evidence>
<dbReference type="eggNOG" id="KOG0351">
    <property type="taxonomic scope" value="Eukaryota"/>
</dbReference>
<dbReference type="HOGENOM" id="CLU_620122_0_0_1"/>
<evidence type="ECO:0000256" key="3">
    <source>
        <dbReference type="ARBA" id="ARBA00034808"/>
    </source>
</evidence>
<accession>T1IUH5</accession>
<dbReference type="Proteomes" id="UP000014500">
    <property type="component" value="Unassembled WGS sequence"/>
</dbReference>
<reference evidence="6" key="1">
    <citation type="submission" date="2011-05" db="EMBL/GenBank/DDBJ databases">
        <authorList>
            <person name="Richards S.R."/>
            <person name="Qu J."/>
            <person name="Jiang H."/>
            <person name="Jhangiani S.N."/>
            <person name="Agravi P."/>
            <person name="Goodspeed R."/>
            <person name="Gross S."/>
            <person name="Mandapat C."/>
            <person name="Jackson L."/>
            <person name="Mathew T."/>
            <person name="Pu L."/>
            <person name="Thornton R."/>
            <person name="Saada N."/>
            <person name="Wilczek-Boney K.B."/>
            <person name="Lee S."/>
            <person name="Kovar C."/>
            <person name="Wu Y."/>
            <person name="Scherer S.E."/>
            <person name="Worley K.C."/>
            <person name="Muzny D.M."/>
            <person name="Gibbs R."/>
        </authorList>
    </citation>
    <scope>NUCLEOTIDE SEQUENCE</scope>
    <source>
        <strain evidence="6">Brora</strain>
    </source>
</reference>
<dbReference type="GO" id="GO:0005694">
    <property type="term" value="C:chromosome"/>
    <property type="evidence" value="ECO:0007669"/>
    <property type="project" value="TreeGrafter"/>
</dbReference>
<comment type="catalytic activity">
    <reaction evidence="2">
        <text>Couples ATP hydrolysis with the unwinding of duplex DNA by translocating in the 3'-5' direction.</text>
        <dbReference type="EC" id="5.6.2.4"/>
    </reaction>
</comment>
<evidence type="ECO:0000256" key="2">
    <source>
        <dbReference type="ARBA" id="ARBA00034617"/>
    </source>
</evidence>
<dbReference type="Pfam" id="PF00271">
    <property type="entry name" value="Helicase_C"/>
    <property type="match status" value="1"/>
</dbReference>
<dbReference type="InterPro" id="IPR027417">
    <property type="entry name" value="P-loop_NTPase"/>
</dbReference>
<dbReference type="OMA" id="QVMQMKM"/>
<dbReference type="PANTHER" id="PTHR13710">
    <property type="entry name" value="DNA HELICASE RECQ FAMILY MEMBER"/>
    <property type="match status" value="1"/>
</dbReference>
<dbReference type="GO" id="GO:0009378">
    <property type="term" value="F:four-way junction helicase activity"/>
    <property type="evidence" value="ECO:0007669"/>
    <property type="project" value="TreeGrafter"/>
</dbReference>
<dbReference type="EC" id="5.6.2.4" evidence="3"/>
<dbReference type="Gene3D" id="3.40.50.300">
    <property type="entry name" value="P-loop containing nucleotide triphosphate hydrolases"/>
    <property type="match status" value="2"/>
</dbReference>
<dbReference type="EMBL" id="JH431535">
    <property type="status" value="NOT_ANNOTATED_CDS"/>
    <property type="molecule type" value="Genomic_DNA"/>
</dbReference>
<dbReference type="EnsemblMetazoa" id="SMAR004799-RA">
    <property type="protein sequence ID" value="SMAR004799-PA"/>
    <property type="gene ID" value="SMAR004799"/>
</dbReference>
<dbReference type="GO" id="GO:0005737">
    <property type="term" value="C:cytoplasm"/>
    <property type="evidence" value="ECO:0007669"/>
    <property type="project" value="TreeGrafter"/>
</dbReference>
<proteinExistence type="inferred from homology"/>
<organism evidence="5 6">
    <name type="scientific">Strigamia maritima</name>
    <name type="common">European centipede</name>
    <name type="synonym">Geophilus maritimus</name>
    <dbReference type="NCBI Taxonomy" id="126957"/>
    <lineage>
        <taxon>Eukaryota</taxon>
        <taxon>Metazoa</taxon>
        <taxon>Ecdysozoa</taxon>
        <taxon>Arthropoda</taxon>
        <taxon>Myriapoda</taxon>
        <taxon>Chilopoda</taxon>
        <taxon>Pleurostigmophora</taxon>
        <taxon>Geophilomorpha</taxon>
        <taxon>Linotaeniidae</taxon>
        <taxon>Strigamia</taxon>
    </lineage>
</organism>
<dbReference type="PROSITE" id="PS51194">
    <property type="entry name" value="HELICASE_CTER"/>
    <property type="match status" value="1"/>
</dbReference>
<dbReference type="GO" id="GO:0005654">
    <property type="term" value="C:nucleoplasm"/>
    <property type="evidence" value="ECO:0007669"/>
    <property type="project" value="TreeGrafter"/>
</dbReference>
<evidence type="ECO:0000256" key="1">
    <source>
        <dbReference type="ARBA" id="ARBA00005446"/>
    </source>
</evidence>
<reference evidence="5" key="2">
    <citation type="submission" date="2015-02" db="UniProtKB">
        <authorList>
            <consortium name="EnsemblMetazoa"/>
        </authorList>
    </citation>
    <scope>IDENTIFICATION</scope>
</reference>
<dbReference type="AlphaFoldDB" id="T1IUH5"/>
<dbReference type="GO" id="GO:0000724">
    <property type="term" value="P:double-strand break repair via homologous recombination"/>
    <property type="evidence" value="ECO:0007669"/>
    <property type="project" value="TreeGrafter"/>
</dbReference>
<dbReference type="SUPFAM" id="SSF52540">
    <property type="entry name" value="P-loop containing nucleoside triphosphate hydrolases"/>
    <property type="match status" value="1"/>
</dbReference>
<keyword evidence="6" id="KW-1185">Reference proteome</keyword>
<dbReference type="STRING" id="126957.T1IUH5"/>
<dbReference type="InterPro" id="IPR001650">
    <property type="entry name" value="Helicase_C-like"/>
</dbReference>
<dbReference type="PhylomeDB" id="T1IUH5"/>
<dbReference type="GO" id="GO:0000723">
    <property type="term" value="P:telomere maintenance"/>
    <property type="evidence" value="ECO:0007669"/>
    <property type="project" value="TreeGrafter"/>
</dbReference>
<name>T1IUH5_STRMM</name>
<evidence type="ECO:0000313" key="5">
    <source>
        <dbReference type="EnsemblMetazoa" id="SMAR004799-PA"/>
    </source>
</evidence>
<dbReference type="PANTHER" id="PTHR13710:SF157">
    <property type="entry name" value="DNA HELICASE"/>
    <property type="match status" value="1"/>
</dbReference>
<comment type="similarity">
    <text evidence="1">Belongs to the helicase family. RecQ subfamily.</text>
</comment>
<dbReference type="GO" id="GO:0043138">
    <property type="term" value="F:3'-5' DNA helicase activity"/>
    <property type="evidence" value="ECO:0007669"/>
    <property type="project" value="UniProtKB-EC"/>
</dbReference>